<dbReference type="Gene3D" id="3.90.25.10">
    <property type="entry name" value="UDP-galactose 4-epimerase, domain 1"/>
    <property type="match status" value="1"/>
</dbReference>
<comment type="caution">
    <text evidence="4">The sequence shown here is derived from an EMBL/GenBank/DDBJ whole genome shotgun (WGS) entry which is preliminary data.</text>
</comment>
<dbReference type="OrthoDB" id="319724at2"/>
<dbReference type="RefSeq" id="WP_147103270.1">
    <property type="nucleotide sequence ID" value="NZ_BJVJ01000007.1"/>
</dbReference>
<evidence type="ECO:0000256" key="1">
    <source>
        <dbReference type="ARBA" id="ARBA00006328"/>
    </source>
</evidence>
<accession>A0A511DH04</accession>
<dbReference type="EMBL" id="BJVJ01000007">
    <property type="protein sequence ID" value="GEL22278.1"/>
    <property type="molecule type" value="Genomic_DNA"/>
</dbReference>
<evidence type="ECO:0000259" key="3">
    <source>
        <dbReference type="Pfam" id="PF05368"/>
    </source>
</evidence>
<evidence type="ECO:0000313" key="4">
    <source>
        <dbReference type="EMBL" id="GEL22278.1"/>
    </source>
</evidence>
<dbReference type="PANTHER" id="PTHR42748:SF7">
    <property type="entry name" value="NMRA LIKE REDOX SENSOR 1-RELATED"/>
    <property type="match status" value="1"/>
</dbReference>
<proteinExistence type="inferred from homology"/>
<protein>
    <recommendedName>
        <fullName evidence="3">NmrA-like domain-containing protein</fullName>
    </recommendedName>
</protein>
<evidence type="ECO:0000256" key="2">
    <source>
        <dbReference type="ARBA" id="ARBA00022857"/>
    </source>
</evidence>
<dbReference type="Proteomes" id="UP000321685">
    <property type="component" value="Unassembled WGS sequence"/>
</dbReference>
<dbReference type="SUPFAM" id="SSF51735">
    <property type="entry name" value="NAD(P)-binding Rossmann-fold domains"/>
    <property type="match status" value="1"/>
</dbReference>
<gene>
    <name evidence="4" type="ORF">PSU4_12320</name>
</gene>
<evidence type="ECO:0000313" key="5">
    <source>
        <dbReference type="Proteomes" id="UP000321685"/>
    </source>
</evidence>
<dbReference type="InterPro" id="IPR008030">
    <property type="entry name" value="NmrA-like"/>
</dbReference>
<dbReference type="Pfam" id="PF05368">
    <property type="entry name" value="NmrA"/>
    <property type="match status" value="1"/>
</dbReference>
<keyword evidence="5" id="KW-1185">Reference proteome</keyword>
<name>A0A511DH04_9PSEU</name>
<reference evidence="4 5" key="1">
    <citation type="submission" date="2019-07" db="EMBL/GenBank/DDBJ databases">
        <title>Whole genome shotgun sequence of Pseudonocardia sulfidoxydans NBRC 16205.</title>
        <authorList>
            <person name="Hosoyama A."/>
            <person name="Uohara A."/>
            <person name="Ohji S."/>
            <person name="Ichikawa N."/>
        </authorList>
    </citation>
    <scope>NUCLEOTIDE SEQUENCE [LARGE SCALE GENOMIC DNA]</scope>
    <source>
        <strain evidence="4 5">NBRC 16205</strain>
    </source>
</reference>
<comment type="similarity">
    <text evidence="1">Belongs to the NmrA-type oxidoreductase family.</text>
</comment>
<dbReference type="InterPro" id="IPR051164">
    <property type="entry name" value="NmrA-like_oxidored"/>
</dbReference>
<keyword evidence="2" id="KW-0521">NADP</keyword>
<dbReference type="InterPro" id="IPR036291">
    <property type="entry name" value="NAD(P)-bd_dom_sf"/>
</dbReference>
<dbReference type="AlphaFoldDB" id="A0A511DH04"/>
<feature type="domain" description="NmrA-like" evidence="3">
    <location>
        <begin position="3"/>
        <end position="239"/>
    </location>
</feature>
<dbReference type="Gene3D" id="3.40.50.720">
    <property type="entry name" value="NAD(P)-binding Rossmann-like Domain"/>
    <property type="match status" value="1"/>
</dbReference>
<dbReference type="PANTHER" id="PTHR42748">
    <property type="entry name" value="NITROGEN METABOLITE REPRESSION PROTEIN NMRA FAMILY MEMBER"/>
    <property type="match status" value="1"/>
</dbReference>
<sequence length="293" mass="30864">MSEFVLVTGATGQQGGAVARALVAAGTPVHALVRDTRSEKARALETLGVRLVHGDLDEPATLKPALDGARGLFSVQTPDFANLGADTEIERARTLATAAAAAGVPQIVHTSASGATRIIDEERWGPFVGHAFRVKTLTEDALREAGAGSTTILRPSAFMENFLTPSYFYAPGSTEKILVGYDLDVPQAFIAVADIASAAAAAFADPQRFDAVELELAGERISLRQAAATLSRVWGRPITLPASRDAAIADGLPEVFQQSQGYLSAHPAPAFPEYLRAFGLPVTTLEEWARGVA</sequence>
<organism evidence="4 5">
    <name type="scientific">Pseudonocardia sulfidoxydans NBRC 16205</name>
    <dbReference type="NCBI Taxonomy" id="1223511"/>
    <lineage>
        <taxon>Bacteria</taxon>
        <taxon>Bacillati</taxon>
        <taxon>Actinomycetota</taxon>
        <taxon>Actinomycetes</taxon>
        <taxon>Pseudonocardiales</taxon>
        <taxon>Pseudonocardiaceae</taxon>
        <taxon>Pseudonocardia</taxon>
    </lineage>
</organism>